<evidence type="ECO:0000313" key="3">
    <source>
        <dbReference type="Proteomes" id="UP000299102"/>
    </source>
</evidence>
<dbReference type="OrthoDB" id="425681at2759"/>
<keyword evidence="3" id="KW-1185">Reference proteome</keyword>
<dbReference type="Pfam" id="PF00078">
    <property type="entry name" value="RVT_1"/>
    <property type="match status" value="1"/>
</dbReference>
<dbReference type="InterPro" id="IPR000477">
    <property type="entry name" value="RT_dom"/>
</dbReference>
<feature type="domain" description="Reverse transcriptase" evidence="1">
    <location>
        <begin position="12"/>
        <end position="76"/>
    </location>
</feature>
<sequence>MDSCLYDLEEYECGLRVDGPSIKYLLYADDQVILAASACGLHEMINIMNESVRKRCMKINVDKTKLMVFERGESTTECDVLIGGEKAE</sequence>
<protein>
    <recommendedName>
        <fullName evidence="1">Reverse transcriptase domain-containing protein</fullName>
    </recommendedName>
</protein>
<dbReference type="AlphaFoldDB" id="A0A4C1ZMQ3"/>
<gene>
    <name evidence="2" type="ORF">EVAR_99083_1</name>
</gene>
<name>A0A4C1ZMQ3_EUMVA</name>
<dbReference type="EMBL" id="BGZK01001912">
    <property type="protein sequence ID" value="GBP88179.1"/>
    <property type="molecule type" value="Genomic_DNA"/>
</dbReference>
<evidence type="ECO:0000259" key="1">
    <source>
        <dbReference type="Pfam" id="PF00078"/>
    </source>
</evidence>
<dbReference type="Proteomes" id="UP000299102">
    <property type="component" value="Unassembled WGS sequence"/>
</dbReference>
<evidence type="ECO:0000313" key="2">
    <source>
        <dbReference type="EMBL" id="GBP88179.1"/>
    </source>
</evidence>
<reference evidence="2 3" key="1">
    <citation type="journal article" date="2019" name="Commun. Biol.">
        <title>The bagworm genome reveals a unique fibroin gene that provides high tensile strength.</title>
        <authorList>
            <person name="Kono N."/>
            <person name="Nakamura H."/>
            <person name="Ohtoshi R."/>
            <person name="Tomita M."/>
            <person name="Numata K."/>
            <person name="Arakawa K."/>
        </authorList>
    </citation>
    <scope>NUCLEOTIDE SEQUENCE [LARGE SCALE GENOMIC DNA]</scope>
</reference>
<proteinExistence type="predicted"/>
<organism evidence="2 3">
    <name type="scientific">Eumeta variegata</name>
    <name type="common">Bagworm moth</name>
    <name type="synonym">Eumeta japonica</name>
    <dbReference type="NCBI Taxonomy" id="151549"/>
    <lineage>
        <taxon>Eukaryota</taxon>
        <taxon>Metazoa</taxon>
        <taxon>Ecdysozoa</taxon>
        <taxon>Arthropoda</taxon>
        <taxon>Hexapoda</taxon>
        <taxon>Insecta</taxon>
        <taxon>Pterygota</taxon>
        <taxon>Neoptera</taxon>
        <taxon>Endopterygota</taxon>
        <taxon>Lepidoptera</taxon>
        <taxon>Glossata</taxon>
        <taxon>Ditrysia</taxon>
        <taxon>Tineoidea</taxon>
        <taxon>Psychidae</taxon>
        <taxon>Oiketicinae</taxon>
        <taxon>Eumeta</taxon>
    </lineage>
</organism>
<comment type="caution">
    <text evidence="2">The sequence shown here is derived from an EMBL/GenBank/DDBJ whole genome shotgun (WGS) entry which is preliminary data.</text>
</comment>
<accession>A0A4C1ZMQ3</accession>